<evidence type="ECO:0000313" key="2">
    <source>
        <dbReference type="EMBL" id="SNT22690.1"/>
    </source>
</evidence>
<proteinExistence type="predicted"/>
<dbReference type="AlphaFoldDB" id="A0A239KXF4"/>
<dbReference type="EMBL" id="FZOY01000008">
    <property type="protein sequence ID" value="SNT22690.1"/>
    <property type="molecule type" value="Genomic_DNA"/>
</dbReference>
<gene>
    <name evidence="2" type="ORF">SAMN05421757_10892</name>
</gene>
<evidence type="ECO:0000313" key="3">
    <source>
        <dbReference type="Proteomes" id="UP000198426"/>
    </source>
</evidence>
<evidence type="ECO:0000256" key="1">
    <source>
        <dbReference type="SAM" id="SignalP"/>
    </source>
</evidence>
<protein>
    <submittedName>
        <fullName evidence="2">Uncharacterized protein</fullName>
    </submittedName>
</protein>
<dbReference type="Proteomes" id="UP000198426">
    <property type="component" value="Unassembled WGS sequence"/>
</dbReference>
<keyword evidence="1" id="KW-0732">Signal</keyword>
<accession>A0A239KXF4</accession>
<keyword evidence="3" id="KW-1185">Reference proteome</keyword>
<feature type="signal peptide" evidence="1">
    <location>
        <begin position="1"/>
        <end position="25"/>
    </location>
</feature>
<organism evidence="2 3">
    <name type="scientific">Tropicimonas sediminicola</name>
    <dbReference type="NCBI Taxonomy" id="1031541"/>
    <lineage>
        <taxon>Bacteria</taxon>
        <taxon>Pseudomonadati</taxon>
        <taxon>Pseudomonadota</taxon>
        <taxon>Alphaproteobacteria</taxon>
        <taxon>Rhodobacterales</taxon>
        <taxon>Roseobacteraceae</taxon>
        <taxon>Tropicimonas</taxon>
    </lineage>
</organism>
<reference evidence="2 3" key="1">
    <citation type="submission" date="2017-06" db="EMBL/GenBank/DDBJ databases">
        <authorList>
            <person name="Kim H.J."/>
            <person name="Triplett B.A."/>
        </authorList>
    </citation>
    <scope>NUCLEOTIDE SEQUENCE [LARGE SCALE GENOMIC DNA]</scope>
    <source>
        <strain evidence="2 3">DSM 29339</strain>
    </source>
</reference>
<sequence>MAVKARTTLMMTLIGMIAAALPAVAQTVAFPSNSERRACNYNNPALDALNALNNLYQNQAPTPEDKNLIASYANTLIACCESDKAGGISNNNWKESTCLCNSPTQASAVTTACG</sequence>
<feature type="chain" id="PRO_5013167588" evidence="1">
    <location>
        <begin position="26"/>
        <end position="114"/>
    </location>
</feature>
<name>A0A239KXF4_9RHOB</name>